<dbReference type="SUPFAM" id="SSF88713">
    <property type="entry name" value="Glycoside hydrolase/deacetylase"/>
    <property type="match status" value="1"/>
</dbReference>
<dbReference type="RefSeq" id="WP_206294757.1">
    <property type="nucleotide sequence ID" value="NZ_CP063458.1"/>
</dbReference>
<name>A0A7M2X153_9BACT</name>
<keyword evidence="3" id="KW-1185">Reference proteome</keyword>
<dbReference type="InterPro" id="IPR050248">
    <property type="entry name" value="Polysacc_deacetylase_ArnD"/>
</dbReference>
<evidence type="ECO:0000313" key="3">
    <source>
        <dbReference type="Proteomes" id="UP000593765"/>
    </source>
</evidence>
<dbReference type="Proteomes" id="UP000593765">
    <property type="component" value="Chromosome"/>
</dbReference>
<dbReference type="InterPro" id="IPR002509">
    <property type="entry name" value="NODB_dom"/>
</dbReference>
<organism evidence="2 3">
    <name type="scientific">Humisphaera borealis</name>
    <dbReference type="NCBI Taxonomy" id="2807512"/>
    <lineage>
        <taxon>Bacteria</taxon>
        <taxon>Pseudomonadati</taxon>
        <taxon>Planctomycetota</taxon>
        <taxon>Phycisphaerae</taxon>
        <taxon>Tepidisphaerales</taxon>
        <taxon>Tepidisphaeraceae</taxon>
        <taxon>Humisphaera</taxon>
    </lineage>
</organism>
<sequence>MTESILIAVASGTAALSGIAAYGTFVPSSQLWGRVILRGPAGGEPSVALTFDDGPTPGPTERVLDILGTAGIKATFFVIGANCRRAPALLQRIYAEGHLVGNHTFDHSHYGSWGMQRYWDRQLRQTDEAIASIIGVRPAMFRPPMGIKQFHTMRAARKGGQQVVGWTRKARDGVATTSAAILDRLAEPTLAGDILLLHDGIEPNSPGRDPQPTIDALPILISRLKDRGLRMQRLDELLQVPGYQAPVPLR</sequence>
<dbReference type="EMBL" id="CP063458">
    <property type="protein sequence ID" value="QOV91468.1"/>
    <property type="molecule type" value="Genomic_DNA"/>
</dbReference>
<feature type="domain" description="NodB homology" evidence="1">
    <location>
        <begin position="45"/>
        <end position="232"/>
    </location>
</feature>
<dbReference type="Gene3D" id="3.20.20.370">
    <property type="entry name" value="Glycoside hydrolase/deacetylase"/>
    <property type="match status" value="1"/>
</dbReference>
<proteinExistence type="predicted"/>
<evidence type="ECO:0000259" key="1">
    <source>
        <dbReference type="PROSITE" id="PS51677"/>
    </source>
</evidence>
<protein>
    <submittedName>
        <fullName evidence="2">Polysaccharide deacetylase family protein</fullName>
    </submittedName>
</protein>
<gene>
    <name evidence="2" type="ORF">IPV69_08975</name>
</gene>
<dbReference type="KEGG" id="hbs:IPV69_08975"/>
<reference evidence="2 3" key="1">
    <citation type="submission" date="2020-10" db="EMBL/GenBank/DDBJ databases">
        <title>Wide distribution of Phycisphaera-like planctomycetes from WD2101 soil group in peatlands and genome analysis of the first cultivated representative.</title>
        <authorList>
            <person name="Dedysh S.N."/>
            <person name="Beletsky A.V."/>
            <person name="Ivanova A."/>
            <person name="Kulichevskaya I.S."/>
            <person name="Suzina N.E."/>
            <person name="Philippov D.A."/>
            <person name="Rakitin A.L."/>
            <person name="Mardanov A.V."/>
            <person name="Ravin N.V."/>
        </authorList>
    </citation>
    <scope>NUCLEOTIDE SEQUENCE [LARGE SCALE GENOMIC DNA]</scope>
    <source>
        <strain evidence="2 3">M1803</strain>
    </source>
</reference>
<dbReference type="GO" id="GO:0016810">
    <property type="term" value="F:hydrolase activity, acting on carbon-nitrogen (but not peptide) bonds"/>
    <property type="evidence" value="ECO:0007669"/>
    <property type="project" value="InterPro"/>
</dbReference>
<accession>A0A7M2X153</accession>
<evidence type="ECO:0000313" key="2">
    <source>
        <dbReference type="EMBL" id="QOV91468.1"/>
    </source>
</evidence>
<dbReference type="PANTHER" id="PTHR10587">
    <property type="entry name" value="GLYCOSYL TRANSFERASE-RELATED"/>
    <property type="match status" value="1"/>
</dbReference>
<dbReference type="GO" id="GO:0005975">
    <property type="term" value="P:carbohydrate metabolic process"/>
    <property type="evidence" value="ECO:0007669"/>
    <property type="project" value="InterPro"/>
</dbReference>
<dbReference type="Pfam" id="PF01522">
    <property type="entry name" value="Polysacc_deac_1"/>
    <property type="match status" value="1"/>
</dbReference>
<dbReference type="InterPro" id="IPR011330">
    <property type="entry name" value="Glyco_hydro/deAcase_b/a-brl"/>
</dbReference>
<dbReference type="AlphaFoldDB" id="A0A7M2X153"/>
<dbReference type="CDD" id="cd10917">
    <property type="entry name" value="CE4_NodB_like_6s_7s"/>
    <property type="match status" value="1"/>
</dbReference>
<dbReference type="PROSITE" id="PS51677">
    <property type="entry name" value="NODB"/>
    <property type="match status" value="1"/>
</dbReference>